<dbReference type="KEGG" id="echi:FKX85_19870"/>
<dbReference type="PANTHER" id="PTHR30273">
    <property type="entry name" value="PERIPLASMIC SIGNAL SENSOR AND SIGMA FACTOR ACTIVATOR FECR-RELATED"/>
    <property type="match status" value="1"/>
</dbReference>
<dbReference type="PANTHER" id="PTHR30273:SF2">
    <property type="entry name" value="PROTEIN FECR"/>
    <property type="match status" value="1"/>
</dbReference>
<evidence type="ECO:0000259" key="2">
    <source>
        <dbReference type="Pfam" id="PF04773"/>
    </source>
</evidence>
<dbReference type="GO" id="GO:0016989">
    <property type="term" value="F:sigma factor antagonist activity"/>
    <property type="evidence" value="ECO:0007669"/>
    <property type="project" value="TreeGrafter"/>
</dbReference>
<organism evidence="4 5">
    <name type="scientific">Echinicola soli</name>
    <dbReference type="NCBI Taxonomy" id="2591634"/>
    <lineage>
        <taxon>Bacteria</taxon>
        <taxon>Pseudomonadati</taxon>
        <taxon>Bacteroidota</taxon>
        <taxon>Cytophagia</taxon>
        <taxon>Cytophagales</taxon>
        <taxon>Cyclobacteriaceae</taxon>
        <taxon>Echinicola</taxon>
    </lineage>
</organism>
<dbReference type="PIRSF" id="PIRSF018266">
    <property type="entry name" value="FecR"/>
    <property type="match status" value="1"/>
</dbReference>
<keyword evidence="1" id="KW-1133">Transmembrane helix</keyword>
<keyword evidence="5" id="KW-1185">Reference proteome</keyword>
<dbReference type="Gene3D" id="3.55.50.30">
    <property type="match status" value="1"/>
</dbReference>
<dbReference type="InterPro" id="IPR006860">
    <property type="entry name" value="FecR"/>
</dbReference>
<dbReference type="RefSeq" id="WP_141616379.1">
    <property type="nucleotide sequence ID" value="NZ_CP041253.1"/>
</dbReference>
<sequence length="374" mass="42323">MSEKKLYRLLDKMDKGTCSEEEKQLLYRFYQKFQHTNTLESWTNSNVEESKKRLWNRIHGSIGKPQKSGIQKVVWKRIVVAAAMMVGISLLGLFLIRTMEPDPARKDQITLELPDGTVKILNSGKFQSIYDHKGNKIGNQLGNQVVFSPSMAIDNEAFQTVHVPYGKKFAISLPDGSKVNLNTGSSLTFPVNFVKGNKRQVSLTGEAYLKVAKDTVHPFILTANELSVEVLGTEFNIHAYGEDQFSEVVLVEGSVQLASIEHKGMDPSSLRLLPGNKARFQRSTHGLSQESVSTEIYTAWMDDELVFRNMSFDNILKKLERQYDVEITNQNHALSEEKFQASFGKKPPIETVFEELGLVYNINYEIKGNKITIH</sequence>
<keyword evidence="1" id="KW-0812">Transmembrane</keyword>
<feature type="domain" description="Protein FecR C-terminal" evidence="3">
    <location>
        <begin position="304"/>
        <end position="373"/>
    </location>
</feature>
<protein>
    <submittedName>
        <fullName evidence="4">DUF4974 domain-containing protein</fullName>
    </submittedName>
</protein>
<feature type="transmembrane region" description="Helical" evidence="1">
    <location>
        <begin position="74"/>
        <end position="96"/>
    </location>
</feature>
<evidence type="ECO:0000259" key="3">
    <source>
        <dbReference type="Pfam" id="PF16344"/>
    </source>
</evidence>
<dbReference type="Pfam" id="PF04773">
    <property type="entry name" value="FecR"/>
    <property type="match status" value="1"/>
</dbReference>
<dbReference type="EMBL" id="CP041253">
    <property type="protein sequence ID" value="QDH81164.1"/>
    <property type="molecule type" value="Genomic_DNA"/>
</dbReference>
<dbReference type="OrthoDB" id="1452822at2"/>
<evidence type="ECO:0000256" key="1">
    <source>
        <dbReference type="SAM" id="Phobius"/>
    </source>
</evidence>
<dbReference type="Gene3D" id="2.60.120.1440">
    <property type="match status" value="1"/>
</dbReference>
<dbReference type="InterPro" id="IPR012373">
    <property type="entry name" value="Ferrdict_sens_TM"/>
</dbReference>
<gene>
    <name evidence="4" type="ORF">FKX85_19870</name>
</gene>
<proteinExistence type="predicted"/>
<evidence type="ECO:0000313" key="5">
    <source>
        <dbReference type="Proteomes" id="UP000316614"/>
    </source>
</evidence>
<reference evidence="4 5" key="1">
    <citation type="submission" date="2019-06" db="EMBL/GenBank/DDBJ databases">
        <title>Echinicola alkalisoli sp. nov. isolated from saline soil.</title>
        <authorList>
            <person name="Sun J.-Q."/>
            <person name="Xu L."/>
        </authorList>
    </citation>
    <scope>NUCLEOTIDE SEQUENCE [LARGE SCALE GENOMIC DNA]</scope>
    <source>
        <strain evidence="4 5">LN3S3</strain>
    </source>
</reference>
<dbReference type="InterPro" id="IPR032508">
    <property type="entry name" value="FecR_C"/>
</dbReference>
<dbReference type="Proteomes" id="UP000316614">
    <property type="component" value="Chromosome"/>
</dbReference>
<accession>A0A514CN78</accession>
<keyword evidence="1" id="KW-0472">Membrane</keyword>
<name>A0A514CN78_9BACT</name>
<dbReference type="AlphaFoldDB" id="A0A514CN78"/>
<dbReference type="Pfam" id="PF16344">
    <property type="entry name" value="FecR_C"/>
    <property type="match status" value="1"/>
</dbReference>
<evidence type="ECO:0000313" key="4">
    <source>
        <dbReference type="EMBL" id="QDH81164.1"/>
    </source>
</evidence>
<feature type="domain" description="FecR protein" evidence="2">
    <location>
        <begin position="161"/>
        <end position="256"/>
    </location>
</feature>